<comment type="catalytic activity">
    <reaction evidence="6 7">
        <text>orotidine 5'-phosphate + H(+) = UMP + CO2</text>
        <dbReference type="Rhea" id="RHEA:11596"/>
        <dbReference type="ChEBI" id="CHEBI:15378"/>
        <dbReference type="ChEBI" id="CHEBI:16526"/>
        <dbReference type="ChEBI" id="CHEBI:57538"/>
        <dbReference type="ChEBI" id="CHEBI:57865"/>
        <dbReference type="EC" id="4.1.1.23"/>
    </reaction>
</comment>
<evidence type="ECO:0000256" key="2">
    <source>
        <dbReference type="ARBA" id="ARBA00008847"/>
    </source>
</evidence>
<feature type="domain" description="Orotidine 5'-phosphate decarboxylase" evidence="8">
    <location>
        <begin position="18"/>
        <end position="283"/>
    </location>
</feature>
<dbReference type="EC" id="4.1.1.23" evidence="7"/>
<dbReference type="PANTHER" id="PTHR43375">
    <property type="entry name" value="OROTIDINE 5'-PHOSPHATE DECARBOXYLASE"/>
    <property type="match status" value="1"/>
</dbReference>
<dbReference type="SMART" id="SM00934">
    <property type="entry name" value="OMPdecase"/>
    <property type="match status" value="1"/>
</dbReference>
<evidence type="ECO:0000256" key="4">
    <source>
        <dbReference type="ARBA" id="ARBA00022975"/>
    </source>
</evidence>
<dbReference type="RefSeq" id="WP_145180633.1">
    <property type="nucleotide sequence ID" value="NZ_CP036266.1"/>
</dbReference>
<dbReference type="CDD" id="cd04725">
    <property type="entry name" value="OMP_decarboxylase_like"/>
    <property type="match status" value="1"/>
</dbReference>
<dbReference type="InterPro" id="IPR013785">
    <property type="entry name" value="Aldolase_TIM"/>
</dbReference>
<dbReference type="InterPro" id="IPR001754">
    <property type="entry name" value="OMPdeCOase_dom"/>
</dbReference>
<evidence type="ECO:0000313" key="9">
    <source>
        <dbReference type="EMBL" id="QDT18816.1"/>
    </source>
</evidence>
<reference evidence="9 10" key="1">
    <citation type="submission" date="2019-02" db="EMBL/GenBank/DDBJ databases">
        <title>Deep-cultivation of Planctomycetes and their phenomic and genomic characterization uncovers novel biology.</title>
        <authorList>
            <person name="Wiegand S."/>
            <person name="Jogler M."/>
            <person name="Boedeker C."/>
            <person name="Pinto D."/>
            <person name="Vollmers J."/>
            <person name="Rivas-Marin E."/>
            <person name="Kohn T."/>
            <person name="Peeters S.H."/>
            <person name="Heuer A."/>
            <person name="Rast P."/>
            <person name="Oberbeckmann S."/>
            <person name="Bunk B."/>
            <person name="Jeske O."/>
            <person name="Meyerdierks A."/>
            <person name="Storesund J.E."/>
            <person name="Kallscheuer N."/>
            <person name="Luecker S."/>
            <person name="Lage O.M."/>
            <person name="Pohl T."/>
            <person name="Merkel B.J."/>
            <person name="Hornburger P."/>
            <person name="Mueller R.-W."/>
            <person name="Bruemmer F."/>
            <person name="Labrenz M."/>
            <person name="Spormann A.M."/>
            <person name="Op den Camp H."/>
            <person name="Overmann J."/>
            <person name="Amann R."/>
            <person name="Jetten M.S.M."/>
            <person name="Mascher T."/>
            <person name="Medema M.H."/>
            <person name="Devos D.P."/>
            <person name="Kaster A.-K."/>
            <person name="Ovreas L."/>
            <person name="Rohde M."/>
            <person name="Galperin M.Y."/>
            <person name="Jogler C."/>
        </authorList>
    </citation>
    <scope>NUCLEOTIDE SEQUENCE [LARGE SCALE GENOMIC DNA]</scope>
    <source>
        <strain evidence="9 10">HG66A1</strain>
    </source>
</reference>
<dbReference type="AlphaFoldDB" id="A0A517PHH2"/>
<dbReference type="SUPFAM" id="SSF51366">
    <property type="entry name" value="Ribulose-phoshate binding barrel"/>
    <property type="match status" value="1"/>
</dbReference>
<keyword evidence="3 7" id="KW-0210">Decarboxylase</keyword>
<dbReference type="PANTHER" id="PTHR43375:SF1">
    <property type="entry name" value="OROTIDINE 5'-PHOSPHATE DECARBOXYLASE"/>
    <property type="match status" value="1"/>
</dbReference>
<dbReference type="UniPathway" id="UPA00070">
    <property type="reaction ID" value="UER00120"/>
</dbReference>
<evidence type="ECO:0000256" key="6">
    <source>
        <dbReference type="ARBA" id="ARBA00049157"/>
    </source>
</evidence>
<dbReference type="InterPro" id="IPR011060">
    <property type="entry name" value="RibuloseP-bd_barrel"/>
</dbReference>
<dbReference type="Proteomes" id="UP000320421">
    <property type="component" value="Chromosome"/>
</dbReference>
<dbReference type="NCBIfam" id="TIGR02127">
    <property type="entry name" value="pyrF_sub2"/>
    <property type="match status" value="1"/>
</dbReference>
<evidence type="ECO:0000313" key="10">
    <source>
        <dbReference type="Proteomes" id="UP000320421"/>
    </source>
</evidence>
<sequence>MHHFSDRLNAAIRSKKTPALVGLDPRFDWLPEEIVSAAEAKHSSKAEIVAAAFEEFCFRMIDVVAPLVPAVKPQAAFFEEWGPAGCLALQRVIKRAREAGLVVICDAKRGDIGSTAEAYARAYLAGADPESAIWAADCLTVNPYLGSDTLQPFVKVAVERGAGIYVLVRTSNPGAGTFQDRKTDGHTLYECVAAVVNDLALNTTGNGHYGAIGAVVGATYPEELTQLRELMPHTPLLVPGYGSQGAGAGDVAGAFDAEGLGAIINSSRGINFAIRKEPYFEKFAPEEWEQAVEAATHDMIADLAEHTPAGKLQ</sequence>
<dbReference type="Gene3D" id="3.20.20.70">
    <property type="entry name" value="Aldolase class I"/>
    <property type="match status" value="1"/>
</dbReference>
<evidence type="ECO:0000256" key="5">
    <source>
        <dbReference type="ARBA" id="ARBA00023239"/>
    </source>
</evidence>
<evidence type="ECO:0000259" key="8">
    <source>
        <dbReference type="SMART" id="SM00934"/>
    </source>
</evidence>
<evidence type="ECO:0000256" key="1">
    <source>
        <dbReference type="ARBA" id="ARBA00004861"/>
    </source>
</evidence>
<name>A0A517PHH2_9PLAN</name>
<evidence type="ECO:0000256" key="7">
    <source>
        <dbReference type="HAMAP-Rule" id="MF_01215"/>
    </source>
</evidence>
<dbReference type="GO" id="GO:0004590">
    <property type="term" value="F:orotidine-5'-phosphate decarboxylase activity"/>
    <property type="evidence" value="ECO:0007669"/>
    <property type="project" value="UniProtKB-UniRule"/>
</dbReference>
<dbReference type="Pfam" id="PF00215">
    <property type="entry name" value="OMPdecase"/>
    <property type="match status" value="1"/>
</dbReference>
<dbReference type="OrthoDB" id="9808470at2"/>
<dbReference type="GO" id="GO:0006207">
    <property type="term" value="P:'de novo' pyrimidine nucleobase biosynthetic process"/>
    <property type="evidence" value="ECO:0007669"/>
    <property type="project" value="InterPro"/>
</dbReference>
<protein>
    <recommendedName>
        <fullName evidence="7">Orotidine 5'-phosphate decarboxylase</fullName>
        <ecNumber evidence="7">4.1.1.23</ecNumber>
    </recommendedName>
    <alternativeName>
        <fullName evidence="7">OMP decarboxylase</fullName>
        <shortName evidence="7">OMPDCase</shortName>
        <shortName evidence="7">OMPdecase</shortName>
    </alternativeName>
</protein>
<gene>
    <name evidence="7" type="primary">pyrF</name>
    <name evidence="9" type="ORF">HG66A1_05780</name>
</gene>
<dbReference type="InterPro" id="IPR011995">
    <property type="entry name" value="OMPdecase_type-2"/>
</dbReference>
<comment type="pathway">
    <text evidence="1 7">Pyrimidine metabolism; UMP biosynthesis via de novo pathway; UMP from orotate: step 2/2.</text>
</comment>
<comment type="similarity">
    <text evidence="2 7">Belongs to the OMP decarboxylase family. Type 2 subfamily.</text>
</comment>
<dbReference type="HAMAP" id="MF_01215">
    <property type="entry name" value="OMPdecase_type2"/>
    <property type="match status" value="1"/>
</dbReference>
<dbReference type="GO" id="GO:0044205">
    <property type="term" value="P:'de novo' UMP biosynthetic process"/>
    <property type="evidence" value="ECO:0007669"/>
    <property type="project" value="UniProtKB-UniRule"/>
</dbReference>
<evidence type="ECO:0000256" key="3">
    <source>
        <dbReference type="ARBA" id="ARBA00022793"/>
    </source>
</evidence>
<dbReference type="EMBL" id="CP036266">
    <property type="protein sequence ID" value="QDT18816.1"/>
    <property type="molecule type" value="Genomic_DNA"/>
</dbReference>
<proteinExistence type="inferred from homology"/>
<organism evidence="9 10">
    <name type="scientific">Gimesia chilikensis</name>
    <dbReference type="NCBI Taxonomy" id="2605989"/>
    <lineage>
        <taxon>Bacteria</taxon>
        <taxon>Pseudomonadati</taxon>
        <taxon>Planctomycetota</taxon>
        <taxon>Planctomycetia</taxon>
        <taxon>Planctomycetales</taxon>
        <taxon>Planctomycetaceae</taxon>
        <taxon>Gimesia</taxon>
    </lineage>
</organism>
<keyword evidence="10" id="KW-1185">Reference proteome</keyword>
<keyword evidence="4 7" id="KW-0665">Pyrimidine biosynthesis</keyword>
<dbReference type="PROSITE" id="PS00156">
    <property type="entry name" value="OMPDECASE"/>
    <property type="match status" value="1"/>
</dbReference>
<accession>A0A517PHH2</accession>
<keyword evidence="5 7" id="KW-0456">Lyase</keyword>
<dbReference type="InterPro" id="IPR018089">
    <property type="entry name" value="OMPdecase_AS"/>
</dbReference>
<feature type="active site" description="Proton donor" evidence="7">
    <location>
        <position position="108"/>
    </location>
</feature>